<dbReference type="GO" id="GO:0006270">
    <property type="term" value="P:DNA replication initiation"/>
    <property type="evidence" value="ECO:0007669"/>
    <property type="project" value="TreeGrafter"/>
</dbReference>
<dbReference type="RefSeq" id="WP_045749632.1">
    <property type="nucleotide sequence ID" value="NZ_FUZK01000001.1"/>
</dbReference>
<evidence type="ECO:0000256" key="7">
    <source>
        <dbReference type="ARBA" id="ARBA00023125"/>
    </source>
</evidence>
<feature type="domain" description="Primosomal protein N' 3' DNA-binding" evidence="8">
    <location>
        <begin position="4"/>
        <end position="103"/>
    </location>
</feature>
<evidence type="ECO:0000256" key="2">
    <source>
        <dbReference type="ARBA" id="ARBA00022705"/>
    </source>
</evidence>
<dbReference type="GO" id="GO:0006310">
    <property type="term" value="P:DNA recombination"/>
    <property type="evidence" value="ECO:0007669"/>
    <property type="project" value="InterPro"/>
</dbReference>
<dbReference type="Gene3D" id="3.40.50.300">
    <property type="entry name" value="P-loop containing nucleotide triphosphate hydrolases"/>
    <property type="match status" value="1"/>
</dbReference>
<dbReference type="NCBIfam" id="TIGR00595">
    <property type="entry name" value="priA"/>
    <property type="match status" value="1"/>
</dbReference>
<dbReference type="KEGG" id="aoc:Aocu_11140"/>
<evidence type="ECO:0000256" key="6">
    <source>
        <dbReference type="ARBA" id="ARBA00022840"/>
    </source>
</evidence>
<evidence type="ECO:0000313" key="9">
    <source>
        <dbReference type="EMBL" id="CDR31187.1"/>
    </source>
</evidence>
<dbReference type="STRING" id="35623.Aocu_11140"/>
<keyword evidence="4" id="KW-0547">Nucleotide-binding</keyword>
<dbReference type="PANTHER" id="PTHR30580">
    <property type="entry name" value="PRIMOSOMAL PROTEIN N"/>
    <property type="match status" value="1"/>
</dbReference>
<dbReference type="FunCoup" id="A0A061AJN5">
    <property type="interactions" value="279"/>
</dbReference>
<dbReference type="Gene3D" id="3.40.1440.60">
    <property type="entry name" value="PriA, 3(prime) DNA-binding domain"/>
    <property type="match status" value="1"/>
</dbReference>
<dbReference type="GO" id="GO:0046872">
    <property type="term" value="F:metal ion binding"/>
    <property type="evidence" value="ECO:0007669"/>
    <property type="project" value="UniProtKB-KW"/>
</dbReference>
<evidence type="ECO:0000256" key="5">
    <source>
        <dbReference type="ARBA" id="ARBA00022833"/>
    </source>
</evidence>
<keyword evidence="6" id="KW-0067">ATP-binding</keyword>
<dbReference type="Proteomes" id="UP000032434">
    <property type="component" value="Chromosome 1"/>
</dbReference>
<dbReference type="Pfam" id="PF17764">
    <property type="entry name" value="PriA_3primeBD"/>
    <property type="match status" value="1"/>
</dbReference>
<accession>A0A061AJN5</accession>
<dbReference type="HOGENOM" id="CLU_013353_3_1_14"/>
<dbReference type="EMBL" id="LK028559">
    <property type="protein sequence ID" value="CDR31187.1"/>
    <property type="molecule type" value="Genomic_DNA"/>
</dbReference>
<dbReference type="GO" id="GO:0043138">
    <property type="term" value="F:3'-5' DNA helicase activity"/>
    <property type="evidence" value="ECO:0007669"/>
    <property type="project" value="TreeGrafter"/>
</dbReference>
<evidence type="ECO:0000256" key="1">
    <source>
        <dbReference type="ARBA" id="ARBA00022515"/>
    </source>
</evidence>
<dbReference type="AlphaFoldDB" id="A0A061AJN5"/>
<name>A0A061AJN5_9MOLU</name>
<dbReference type="InterPro" id="IPR027417">
    <property type="entry name" value="P-loop_NTPase"/>
</dbReference>
<dbReference type="GO" id="GO:0003677">
    <property type="term" value="F:DNA binding"/>
    <property type="evidence" value="ECO:0007669"/>
    <property type="project" value="UniProtKB-KW"/>
</dbReference>
<dbReference type="InterPro" id="IPR041222">
    <property type="entry name" value="PriA_3primeBD"/>
</dbReference>
<evidence type="ECO:0000259" key="8">
    <source>
        <dbReference type="Pfam" id="PF17764"/>
    </source>
</evidence>
<proteinExistence type="predicted"/>
<dbReference type="InterPro" id="IPR005259">
    <property type="entry name" value="PriA"/>
</dbReference>
<evidence type="ECO:0000256" key="4">
    <source>
        <dbReference type="ARBA" id="ARBA00022741"/>
    </source>
</evidence>
<dbReference type="InterPro" id="IPR042115">
    <property type="entry name" value="PriA_3primeBD_sf"/>
</dbReference>
<dbReference type="InParanoid" id="A0A061AJN5"/>
<organism evidence="9 10">
    <name type="scientific">Acholeplasma oculi</name>
    <dbReference type="NCBI Taxonomy" id="35623"/>
    <lineage>
        <taxon>Bacteria</taxon>
        <taxon>Bacillati</taxon>
        <taxon>Mycoplasmatota</taxon>
        <taxon>Mollicutes</taxon>
        <taxon>Acholeplasmatales</taxon>
        <taxon>Acholeplasmataceae</taxon>
        <taxon>Acholeplasma</taxon>
    </lineage>
</organism>
<reference evidence="10" key="1">
    <citation type="submission" date="2014-05" db="EMBL/GenBank/DDBJ databases">
        <authorList>
            <person name="Kube M."/>
        </authorList>
    </citation>
    <scope>NUCLEOTIDE SEQUENCE [LARGE SCALE GENOMIC DNA]</scope>
</reference>
<dbReference type="PATRIC" id="fig|35623.3.peg.1114"/>
<keyword evidence="1" id="KW-0639">Primosome</keyword>
<keyword evidence="10" id="KW-1185">Reference proteome</keyword>
<evidence type="ECO:0000313" key="10">
    <source>
        <dbReference type="Proteomes" id="UP000032434"/>
    </source>
</evidence>
<keyword evidence="3" id="KW-0479">Metal-binding</keyword>
<keyword evidence="2" id="KW-0235">DNA replication</keyword>
<dbReference type="GO" id="GO:0006302">
    <property type="term" value="P:double-strand break repair"/>
    <property type="evidence" value="ECO:0007669"/>
    <property type="project" value="InterPro"/>
</dbReference>
<sequence length="754" mass="88497">MIAQVILDIAHEQINTVYDYFIKPVDIQHIKKGMRVMVPFGTSDTLRMAFVYNIIETSDSAKKYVEEVIDIKPIVDDEFFILFDALTQDPNVLISDVMQTLLPKIFWMSYQHVVQASDLSQIPDEFVHKFNKRLEWVIKDKDKSHLYKLKKLEQQGIVTIKRHVSKRNIQTYETWIELKEPEIRKNDSQLKIIQHLLTYGNTSKKELLAQYSKSSIQWLIDHEAIKEFLVEKRIDHHKFNRNQQIKTGSNISLDNQPIDLSKHQIYALKGYRNESIELRNQIFNQVLSQGKKIFIMVPERFMIETTKDALIKNFPNELWIELPSELSDKELYLRYNQIEESQEKIIIGNKKALFTQMHHLGLIYIVDANDSTHQTFEGLYYDAVELAKLKGRHLNIPICLEADTYSVSVYQDILNGNVVDLSEDLIDDEKHITIVDMKKELMEGHTKMISRYLEEEIKISLLNHQKVLLILNHKSYAPFVMCRTCSYVPKDPETGIALNYSEKNHMLYSHMTKHQEPFQKTCPVCGKPTIKSVGSGLEQLEKYIKELFPLESILRVDQDSLSNRKLYQYIMNDSKERIVIGTQMALKTSWVNTFNLVGILMADQWLKVPRYQAYEDSYLMLKKSKQLALNHLVIQTYDPLHFVIKDLNKEVDFYQEELSNRKISKLPPFRNLLQIKLLGMSYLKTYQHAFVIKEKLTEMGLQVLGPAQSVKLKENQHYQVLLTVKYQHLEPRMYSLLKSNEQIKIKIVPDIIWY</sequence>
<dbReference type="GO" id="GO:0005524">
    <property type="term" value="F:ATP binding"/>
    <property type="evidence" value="ECO:0007669"/>
    <property type="project" value="UniProtKB-KW"/>
</dbReference>
<gene>
    <name evidence="9" type="primary">priA</name>
    <name evidence="9" type="ORF">Aocu_11140</name>
</gene>
<keyword evidence="5" id="KW-0862">Zinc</keyword>
<keyword evidence="7" id="KW-0238">DNA-binding</keyword>
<evidence type="ECO:0000256" key="3">
    <source>
        <dbReference type="ARBA" id="ARBA00022723"/>
    </source>
</evidence>
<dbReference type="GO" id="GO:1990077">
    <property type="term" value="C:primosome complex"/>
    <property type="evidence" value="ECO:0007669"/>
    <property type="project" value="UniProtKB-KW"/>
</dbReference>
<dbReference type="GO" id="GO:0006269">
    <property type="term" value="P:DNA replication, synthesis of primer"/>
    <property type="evidence" value="ECO:0007669"/>
    <property type="project" value="UniProtKB-KW"/>
</dbReference>
<protein>
    <submittedName>
        <fullName evidence="9">Prisomal protein N</fullName>
    </submittedName>
</protein>
<dbReference type="PANTHER" id="PTHR30580:SF0">
    <property type="entry name" value="PRIMOSOMAL PROTEIN N"/>
    <property type="match status" value="1"/>
</dbReference>